<keyword evidence="1" id="KW-0732">Signal</keyword>
<sequence>MFQAKFYRFAVFVLLSAWLAVALWVADRNVREAASLNTAASPQTLATQSSDATAHISAGVPKSTGANADASESSPGLFVATIRRPDGPPRIDSGVVDPQGRSGTVACSTCHSVREPNFANRTPGDLDQFHQGMAFSHGSTTCYSCHNPEDTDTLRLADSTKVDYVDVMTLCAQCHGPQWRDYQHGVHGGMNGYWDLTRGPQTRNNCIDCHDPHVPAFPKMQPTFKPRDRFLSPPADKDHGKTDGAAESPIGSRSPRRLPPRGLGSDGVRFVGGSTPLDQCFAANPPLLQKSFRPVCSENTRSRALPGNALHPRLCLHCLVSVDGVCKVAGSKAQGSWAEQGNQETDEPRLVTRHSSEAFVMIGGGFSSLRWFG</sequence>
<accession>M5S174</accession>
<dbReference type="EMBL" id="ANOG01000458">
    <property type="protein sequence ID" value="EMI19929.1"/>
    <property type="molecule type" value="Genomic_DNA"/>
</dbReference>
<name>M5S174_9BACT</name>
<dbReference type="InterPro" id="IPR051829">
    <property type="entry name" value="Multiheme_Cytochr_ET"/>
</dbReference>
<feature type="region of interest" description="Disordered" evidence="2">
    <location>
        <begin position="220"/>
        <end position="264"/>
    </location>
</feature>
<dbReference type="Gene3D" id="1.10.1130.10">
    <property type="entry name" value="Flavocytochrome C3, Chain A"/>
    <property type="match status" value="1"/>
</dbReference>
<organism evidence="3 4">
    <name type="scientific">Rhodopirellula maiorica SM1</name>
    <dbReference type="NCBI Taxonomy" id="1265738"/>
    <lineage>
        <taxon>Bacteria</taxon>
        <taxon>Pseudomonadati</taxon>
        <taxon>Planctomycetota</taxon>
        <taxon>Planctomycetia</taxon>
        <taxon>Pirellulales</taxon>
        <taxon>Pirellulaceae</taxon>
        <taxon>Novipirellula</taxon>
    </lineage>
</organism>
<keyword evidence="4" id="KW-1185">Reference proteome</keyword>
<dbReference type="AlphaFoldDB" id="M5S174"/>
<proteinExistence type="predicted"/>
<dbReference type="PATRIC" id="fig|1265738.3.peg.3143"/>
<feature type="compositionally biased region" description="Basic and acidic residues" evidence="2">
    <location>
        <begin position="225"/>
        <end position="244"/>
    </location>
</feature>
<dbReference type="SUPFAM" id="SSF48695">
    <property type="entry name" value="Multiheme cytochromes"/>
    <property type="match status" value="1"/>
</dbReference>
<dbReference type="Proteomes" id="UP000011991">
    <property type="component" value="Unassembled WGS sequence"/>
</dbReference>
<dbReference type="InterPro" id="IPR036280">
    <property type="entry name" value="Multihaem_cyt_sf"/>
</dbReference>
<dbReference type="PANTHER" id="PTHR35038">
    <property type="entry name" value="DISSIMILATORY SULFITE REDUCTASE SIRA"/>
    <property type="match status" value="1"/>
</dbReference>
<comment type="caution">
    <text evidence="3">The sequence shown here is derived from an EMBL/GenBank/DDBJ whole genome shotgun (WGS) entry which is preliminary data.</text>
</comment>
<evidence type="ECO:0000313" key="4">
    <source>
        <dbReference type="Proteomes" id="UP000011991"/>
    </source>
</evidence>
<evidence type="ECO:0000256" key="2">
    <source>
        <dbReference type="SAM" id="MobiDB-lite"/>
    </source>
</evidence>
<protein>
    <submittedName>
        <fullName evidence="3">Putative secreted protein</fullName>
    </submittedName>
</protein>
<evidence type="ECO:0000256" key="1">
    <source>
        <dbReference type="ARBA" id="ARBA00022729"/>
    </source>
</evidence>
<evidence type="ECO:0000313" key="3">
    <source>
        <dbReference type="EMBL" id="EMI19929.1"/>
    </source>
</evidence>
<gene>
    <name evidence="3" type="ORF">RMSM_03146</name>
</gene>
<reference evidence="3 4" key="1">
    <citation type="journal article" date="2013" name="Mar. Genomics">
        <title>Expression of sulfatases in Rhodopirellula baltica and the diversity of sulfatases in the genus Rhodopirellula.</title>
        <authorList>
            <person name="Wegner C.E."/>
            <person name="Richter-Heitmann T."/>
            <person name="Klindworth A."/>
            <person name="Klockow C."/>
            <person name="Richter M."/>
            <person name="Achstetter T."/>
            <person name="Glockner F.O."/>
            <person name="Harder J."/>
        </authorList>
    </citation>
    <scope>NUCLEOTIDE SEQUENCE [LARGE SCALE GENOMIC DNA]</scope>
    <source>
        <strain evidence="3 4">SM1</strain>
    </source>
</reference>